<evidence type="ECO:0000313" key="1">
    <source>
        <dbReference type="EMBL" id="RPB22795.1"/>
    </source>
</evidence>
<dbReference type="Proteomes" id="UP000267821">
    <property type="component" value="Unassembled WGS sequence"/>
</dbReference>
<dbReference type="OrthoDB" id="10346879at2759"/>
<dbReference type="AlphaFoldDB" id="A0A3N4LXL8"/>
<sequence>MTSITTFTNTATLKDSVIYVPYAPFTTYNSRQFITKTVVTEHTGGPTSYNNCCPTVTSYYPNYFHCPSPTLQPHLTLQCPYMSFKTSAPGDLKTTSTTSTMTLPCSAQHSSCRLPNGDFCIPETTYVPNPVACPTTCPPPPTETVVITHVVIAHAHGDYVCVMDAYTGRLRDSTYDERYDLVGGKGRYNWDRFVERPVRGVLRLLGELGRKGLRKAGMNACAREKEG</sequence>
<accession>A0A3N4LXL8</accession>
<reference evidence="1 2" key="1">
    <citation type="journal article" date="2018" name="Nat. Ecol. Evol.">
        <title>Pezizomycetes genomes reveal the molecular basis of ectomycorrhizal truffle lifestyle.</title>
        <authorList>
            <person name="Murat C."/>
            <person name="Payen T."/>
            <person name="Noel B."/>
            <person name="Kuo A."/>
            <person name="Morin E."/>
            <person name="Chen J."/>
            <person name="Kohler A."/>
            <person name="Krizsan K."/>
            <person name="Balestrini R."/>
            <person name="Da Silva C."/>
            <person name="Montanini B."/>
            <person name="Hainaut M."/>
            <person name="Levati E."/>
            <person name="Barry K.W."/>
            <person name="Belfiori B."/>
            <person name="Cichocki N."/>
            <person name="Clum A."/>
            <person name="Dockter R.B."/>
            <person name="Fauchery L."/>
            <person name="Guy J."/>
            <person name="Iotti M."/>
            <person name="Le Tacon F."/>
            <person name="Lindquist E.A."/>
            <person name="Lipzen A."/>
            <person name="Malagnac F."/>
            <person name="Mello A."/>
            <person name="Molinier V."/>
            <person name="Miyauchi S."/>
            <person name="Poulain J."/>
            <person name="Riccioni C."/>
            <person name="Rubini A."/>
            <person name="Sitrit Y."/>
            <person name="Splivallo R."/>
            <person name="Traeger S."/>
            <person name="Wang M."/>
            <person name="Zifcakova L."/>
            <person name="Wipf D."/>
            <person name="Zambonelli A."/>
            <person name="Paolocci F."/>
            <person name="Nowrousian M."/>
            <person name="Ottonello S."/>
            <person name="Baldrian P."/>
            <person name="Spatafora J.W."/>
            <person name="Henrissat B."/>
            <person name="Nagy L.G."/>
            <person name="Aury J.M."/>
            <person name="Wincker P."/>
            <person name="Grigoriev I.V."/>
            <person name="Bonfante P."/>
            <person name="Martin F.M."/>
        </authorList>
    </citation>
    <scope>NUCLEOTIDE SEQUENCE [LARGE SCALE GENOMIC DNA]</scope>
    <source>
        <strain evidence="1 2">ATCC MYA-4762</strain>
    </source>
</reference>
<dbReference type="EMBL" id="ML121549">
    <property type="protein sequence ID" value="RPB22795.1"/>
    <property type="molecule type" value="Genomic_DNA"/>
</dbReference>
<proteinExistence type="predicted"/>
<organism evidence="1 2">
    <name type="scientific">Terfezia boudieri ATCC MYA-4762</name>
    <dbReference type="NCBI Taxonomy" id="1051890"/>
    <lineage>
        <taxon>Eukaryota</taxon>
        <taxon>Fungi</taxon>
        <taxon>Dikarya</taxon>
        <taxon>Ascomycota</taxon>
        <taxon>Pezizomycotina</taxon>
        <taxon>Pezizomycetes</taxon>
        <taxon>Pezizales</taxon>
        <taxon>Pezizaceae</taxon>
        <taxon>Terfezia</taxon>
    </lineage>
</organism>
<dbReference type="InParanoid" id="A0A3N4LXL8"/>
<evidence type="ECO:0000313" key="2">
    <source>
        <dbReference type="Proteomes" id="UP000267821"/>
    </source>
</evidence>
<name>A0A3N4LXL8_9PEZI</name>
<keyword evidence="2" id="KW-1185">Reference proteome</keyword>
<gene>
    <name evidence="1" type="ORF">L211DRAFT_839181</name>
</gene>
<protein>
    <submittedName>
        <fullName evidence="1">Uncharacterized protein</fullName>
    </submittedName>
</protein>